<dbReference type="EMBL" id="UAVW01000003">
    <property type="protein sequence ID" value="SQB10141.1"/>
    <property type="molecule type" value="Genomic_DNA"/>
</dbReference>
<gene>
    <name evidence="1" type="ORF">NCTC11224_01448</name>
</gene>
<dbReference type="AlphaFoldDB" id="A0A2X2U8R8"/>
<keyword evidence="2" id="KW-1185">Reference proteome</keyword>
<sequence>MKGFKRENQLLSLCGLNCGLCPMLLGNYCGGCGNGNQSCKLARCSMEQKNIEYCFQCRDYPCGKYEHFDDYDSFITHQSRRTDFEKARQYGLEAYNAEQTEKVRILNTFLNEYSDGRKKNFFCVAVNLLELQELQKVLEQTRNKSGIEMLPPKEKSAFVTKLLQDVAAKNKISLKLHKKK</sequence>
<evidence type="ECO:0000313" key="1">
    <source>
        <dbReference type="EMBL" id="SQB10141.1"/>
    </source>
</evidence>
<accession>A0A2X2U8R8</accession>
<dbReference type="Proteomes" id="UP000251853">
    <property type="component" value="Unassembled WGS sequence"/>
</dbReference>
<proteinExistence type="predicted"/>
<name>A0A2X2U8R8_9FIRM</name>
<reference evidence="1 2" key="1">
    <citation type="submission" date="2018-06" db="EMBL/GenBank/DDBJ databases">
        <authorList>
            <consortium name="Pathogen Informatics"/>
            <person name="Doyle S."/>
        </authorList>
    </citation>
    <scope>NUCLEOTIDE SEQUENCE [LARGE SCALE GENOMIC DNA]</scope>
    <source>
        <strain evidence="1 2">NCTC11224</strain>
    </source>
</reference>
<organism evidence="1 2">
    <name type="scientific">Enterocloster clostridioformis</name>
    <dbReference type="NCBI Taxonomy" id="1531"/>
    <lineage>
        <taxon>Bacteria</taxon>
        <taxon>Bacillati</taxon>
        <taxon>Bacillota</taxon>
        <taxon>Clostridia</taxon>
        <taxon>Lachnospirales</taxon>
        <taxon>Lachnospiraceae</taxon>
        <taxon>Enterocloster</taxon>
    </lineage>
</organism>
<evidence type="ECO:0000313" key="2">
    <source>
        <dbReference type="Proteomes" id="UP000251853"/>
    </source>
</evidence>
<dbReference type="RefSeq" id="WP_112481640.1">
    <property type="nucleotide sequence ID" value="NZ_JAIWZC010000001.1"/>
</dbReference>
<protein>
    <submittedName>
        <fullName evidence="1">Protein of uncharacterized function (DUF3795)</fullName>
    </submittedName>
</protein>